<evidence type="ECO:0000256" key="1">
    <source>
        <dbReference type="SAM" id="MobiDB-lite"/>
    </source>
</evidence>
<comment type="caution">
    <text evidence="2">The sequence shown here is derived from an EMBL/GenBank/DDBJ whole genome shotgun (WGS) entry which is preliminary data.</text>
</comment>
<dbReference type="AlphaFoldDB" id="A0ABD6EEF6"/>
<keyword evidence="3" id="KW-1185">Reference proteome</keyword>
<protein>
    <submittedName>
        <fullName evidence="2">Uncharacterized protein</fullName>
    </submittedName>
</protein>
<feature type="compositionally biased region" description="Polar residues" evidence="1">
    <location>
        <begin position="62"/>
        <end position="73"/>
    </location>
</feature>
<proteinExistence type="predicted"/>
<evidence type="ECO:0000313" key="3">
    <source>
        <dbReference type="Proteomes" id="UP001608902"/>
    </source>
</evidence>
<reference evidence="2 3" key="1">
    <citation type="submission" date="2024-08" db="EMBL/GenBank/DDBJ databases">
        <title>Gnathostoma spinigerum genome.</title>
        <authorList>
            <person name="Gonzalez-Bertolin B."/>
            <person name="Monzon S."/>
            <person name="Zaballos A."/>
            <person name="Jimenez P."/>
            <person name="Dekumyoy P."/>
            <person name="Varona S."/>
            <person name="Cuesta I."/>
            <person name="Sumanam S."/>
            <person name="Adisakwattana P."/>
            <person name="Gasser R.B."/>
            <person name="Hernandez-Gonzalez A."/>
            <person name="Young N.D."/>
            <person name="Perteguer M.J."/>
        </authorList>
    </citation>
    <scope>NUCLEOTIDE SEQUENCE [LARGE SCALE GENOMIC DNA]</scope>
    <source>
        <strain evidence="2">AL3</strain>
        <tissue evidence="2">Liver</tissue>
    </source>
</reference>
<accession>A0ABD6EEF6</accession>
<sequence>MTATMNPSQRCSPSVSICHTIPPHMRTTALQEPYPESVKMIQKIQRRPVLPPMIEDEEANDEQATSSEENINETSRRGDRSPYAVTAEERCRTTSPVRHPHSPPWLIPAYWRSNSLVLPSDRSFHSRVIPRKRSLPLFVGRTSNESVLEMPLNDIIGANLPPIPERRVLRRYSDVSSSSVGDTAILEEEEEES</sequence>
<dbReference type="EMBL" id="JBGFUD010001120">
    <property type="protein sequence ID" value="MFH4975776.1"/>
    <property type="molecule type" value="Genomic_DNA"/>
</dbReference>
<organism evidence="2 3">
    <name type="scientific">Gnathostoma spinigerum</name>
    <dbReference type="NCBI Taxonomy" id="75299"/>
    <lineage>
        <taxon>Eukaryota</taxon>
        <taxon>Metazoa</taxon>
        <taxon>Ecdysozoa</taxon>
        <taxon>Nematoda</taxon>
        <taxon>Chromadorea</taxon>
        <taxon>Rhabditida</taxon>
        <taxon>Spirurina</taxon>
        <taxon>Gnathostomatomorpha</taxon>
        <taxon>Gnathostomatoidea</taxon>
        <taxon>Gnathostomatidae</taxon>
        <taxon>Gnathostoma</taxon>
    </lineage>
</organism>
<name>A0ABD6EEF6_9BILA</name>
<feature type="region of interest" description="Disordered" evidence="1">
    <location>
        <begin position="172"/>
        <end position="193"/>
    </location>
</feature>
<feature type="region of interest" description="Disordered" evidence="1">
    <location>
        <begin position="49"/>
        <end position="84"/>
    </location>
</feature>
<evidence type="ECO:0000313" key="2">
    <source>
        <dbReference type="EMBL" id="MFH4975776.1"/>
    </source>
</evidence>
<gene>
    <name evidence="2" type="ORF">AB6A40_002485</name>
</gene>
<dbReference type="Proteomes" id="UP001608902">
    <property type="component" value="Unassembled WGS sequence"/>
</dbReference>